<reference evidence="6 9" key="3">
    <citation type="submission" date="2019-08" db="EMBL/GenBank/DDBJ databases">
        <title>Genome sequencing of Bacteroides fragilis Sample_iSURF_9.</title>
        <authorList>
            <person name="Chandler J.E."/>
            <person name="Ruoff K.L."/>
            <person name="Price C.E."/>
            <person name="Valls R.A."/>
            <person name="O'Toole G.A."/>
        </authorList>
    </citation>
    <scope>NUCLEOTIDE SEQUENCE [LARGE SCALE GENOMIC DNA]</scope>
    <source>
        <strain evidence="6 9">CFPLTA004_1B</strain>
    </source>
</reference>
<name>A0A2M9V455_BACFG</name>
<dbReference type="Proteomes" id="UP000318041">
    <property type="component" value="Unassembled WGS sequence"/>
</dbReference>
<evidence type="ECO:0000313" key="5">
    <source>
        <dbReference type="EMBL" id="PJY73447.1"/>
    </source>
</evidence>
<feature type="domain" description="4Fe-4S ferredoxin-type" evidence="4">
    <location>
        <begin position="1"/>
        <end position="30"/>
    </location>
</feature>
<evidence type="ECO:0000313" key="8">
    <source>
        <dbReference type="Proteomes" id="UP000231846"/>
    </source>
</evidence>
<dbReference type="GO" id="GO:0051536">
    <property type="term" value="F:iron-sulfur cluster binding"/>
    <property type="evidence" value="ECO:0007669"/>
    <property type="project" value="UniProtKB-KW"/>
</dbReference>
<dbReference type="PANTHER" id="PTHR43193:SF2">
    <property type="entry name" value="POLYFERREDOXIN PROTEIN FWDF"/>
    <property type="match status" value="1"/>
</dbReference>
<dbReference type="Proteomes" id="UP000231846">
    <property type="component" value="Unassembled WGS sequence"/>
</dbReference>
<dbReference type="PANTHER" id="PTHR43193">
    <property type="match status" value="1"/>
</dbReference>
<dbReference type="EMBL" id="CP103070">
    <property type="protein sequence ID" value="UVO89018.1"/>
    <property type="molecule type" value="Genomic_DNA"/>
</dbReference>
<keyword evidence="2" id="KW-0408">Iron</keyword>
<dbReference type="InterPro" id="IPR007525">
    <property type="entry name" value="FrhB_FdhB_C"/>
</dbReference>
<evidence type="ECO:0000256" key="2">
    <source>
        <dbReference type="ARBA" id="ARBA00023004"/>
    </source>
</evidence>
<accession>A0A2M9V455</accession>
<proteinExistence type="predicted"/>
<gene>
    <name evidence="5" type="ORF">CQW34_03330</name>
    <name evidence="6" type="ORF">FSA08_16490</name>
    <name evidence="7" type="ORF">NXW39_16900</name>
</gene>
<dbReference type="Gene3D" id="3.30.70.20">
    <property type="match status" value="1"/>
</dbReference>
<dbReference type="KEGG" id="bfb:VU15_12505"/>
<sequence>MITLTSKYDCCGCTACTSACNRGAIIMQEDEQGFLYPHINTTQCIDCGLCNKVCPVFRYDVISNKKNVNPHILALHHHNEKTWISSSSGGVFASLTDYALRQAGVIFGAIYDDNFVVVHRRAETQEDTLKFRGSKYVQSNLTGIYQQVKFYLQEQRFVLFSGTPCQVEGLKGYLQRSYDNLLTVDILCHGVPSPRVFHDYLNFIRQNSDFHFTGIFMKDKTFGWGYQNSRLFFGKNASQFNTVLSRLWNDIFYSHLTTRPSCHACRFTNYLRPGDITIGDFWGIEKHHPQFTDSRGISLIMLNNTKAEIVWNHIKDDFNYLESNIKECIQPNLKYPVPEPVNKATFWQDYASMPFFQIMNKYYRITHQDLLKNRFYMILLTLKKRFT</sequence>
<evidence type="ECO:0000259" key="4">
    <source>
        <dbReference type="PROSITE" id="PS51379"/>
    </source>
</evidence>
<reference evidence="5 8" key="1">
    <citation type="journal article" date="2017" name="MBio">
        <title>Gut Symbiont Bacteroides fragilis Secretes a Eukaryotic-Like Ubiquitin Protein That Mediates Intraspecies Antagonism.</title>
        <authorList>
            <person name="Chatzidaki-Livanis M."/>
            <person name="Coyne M.J."/>
            <person name="Roelofs K.G."/>
            <person name="Gentyala R.R."/>
            <person name="Caldwell J.M."/>
            <person name="Comstock L.E."/>
        </authorList>
    </citation>
    <scope>NUCLEOTIDE SEQUENCE [LARGE SCALE GENOMIC DNA]</scope>
    <source>
        <strain evidence="5 8">12905</strain>
    </source>
</reference>
<dbReference type="RefSeq" id="WP_005815321.1">
    <property type="nucleotide sequence ID" value="NZ_BAABYZ010000001.1"/>
</dbReference>
<protein>
    <submittedName>
        <fullName evidence="6">4Fe-4S dicluster domain-containing protein</fullName>
    </submittedName>
    <submittedName>
        <fullName evidence="5">Coenzyme F420 hydrogenase/dehydrogenase, beta subunit C terminus</fullName>
    </submittedName>
    <submittedName>
        <fullName evidence="7">Coenzyme F420 hydrogenase/dehydrogenase, beta subunit C-terminal domain</fullName>
    </submittedName>
</protein>
<evidence type="ECO:0000313" key="9">
    <source>
        <dbReference type="Proteomes" id="UP000318041"/>
    </source>
</evidence>
<dbReference type="EMBL" id="PDCW01000027">
    <property type="protein sequence ID" value="PJY73447.1"/>
    <property type="molecule type" value="Genomic_DNA"/>
</dbReference>
<evidence type="ECO:0000256" key="3">
    <source>
        <dbReference type="ARBA" id="ARBA00023014"/>
    </source>
</evidence>
<dbReference type="InterPro" id="IPR052977">
    <property type="entry name" value="Polyferredoxin-like_ET"/>
</dbReference>
<keyword evidence="3" id="KW-0411">Iron-sulfur</keyword>
<dbReference type="Pfam" id="PF04432">
    <property type="entry name" value="FrhB_FdhB_C"/>
    <property type="match status" value="1"/>
</dbReference>
<dbReference type="AlphaFoldDB" id="A0A2M9V455"/>
<organism evidence="5 8">
    <name type="scientific">Bacteroides fragilis</name>
    <dbReference type="NCBI Taxonomy" id="817"/>
    <lineage>
        <taxon>Bacteria</taxon>
        <taxon>Pseudomonadati</taxon>
        <taxon>Bacteroidota</taxon>
        <taxon>Bacteroidia</taxon>
        <taxon>Bacteroidales</taxon>
        <taxon>Bacteroidaceae</taxon>
        <taxon>Bacteroides</taxon>
    </lineage>
</organism>
<dbReference type="Proteomes" id="UP001058403">
    <property type="component" value="Chromosome"/>
</dbReference>
<evidence type="ECO:0000313" key="7">
    <source>
        <dbReference type="EMBL" id="UVO89018.1"/>
    </source>
</evidence>
<feature type="domain" description="4Fe-4S ferredoxin-type" evidence="4">
    <location>
        <begin position="35"/>
        <end position="64"/>
    </location>
</feature>
<dbReference type="PROSITE" id="PS51379">
    <property type="entry name" value="4FE4S_FER_2"/>
    <property type="match status" value="2"/>
</dbReference>
<dbReference type="InterPro" id="IPR017900">
    <property type="entry name" value="4Fe4S_Fe_S_CS"/>
</dbReference>
<dbReference type="SUPFAM" id="SSF54862">
    <property type="entry name" value="4Fe-4S ferredoxins"/>
    <property type="match status" value="1"/>
</dbReference>
<dbReference type="InterPro" id="IPR017896">
    <property type="entry name" value="4Fe4S_Fe-S-bd"/>
</dbReference>
<evidence type="ECO:0000256" key="1">
    <source>
        <dbReference type="ARBA" id="ARBA00022723"/>
    </source>
</evidence>
<evidence type="ECO:0000313" key="6">
    <source>
        <dbReference type="EMBL" id="TWV70872.1"/>
    </source>
</evidence>
<dbReference type="GO" id="GO:0046872">
    <property type="term" value="F:metal ion binding"/>
    <property type="evidence" value="ECO:0007669"/>
    <property type="project" value="UniProtKB-KW"/>
</dbReference>
<dbReference type="Pfam" id="PF12838">
    <property type="entry name" value="Fer4_7"/>
    <property type="match status" value="1"/>
</dbReference>
<keyword evidence="1" id="KW-0479">Metal-binding</keyword>
<reference evidence="7" key="4">
    <citation type="submission" date="2022-08" db="EMBL/GenBank/DDBJ databases">
        <title>Genome Sequencing of Bacteroides fragilis Group Isolates with Nanopore Technology.</title>
        <authorList>
            <person name="Tisza M.J."/>
            <person name="Smith D."/>
            <person name="Dekker J.P."/>
        </authorList>
    </citation>
    <scope>NUCLEOTIDE SEQUENCE</scope>
    <source>
        <strain evidence="7">BFG-49</strain>
    </source>
</reference>
<dbReference type="PROSITE" id="PS00198">
    <property type="entry name" value="4FE4S_FER_1"/>
    <property type="match status" value="1"/>
</dbReference>
<reference evidence="5" key="2">
    <citation type="submission" date="2017-10" db="EMBL/GenBank/DDBJ databases">
        <authorList>
            <person name="Banno H."/>
            <person name="Chua N.-H."/>
        </authorList>
    </citation>
    <scope>NUCLEOTIDE SEQUENCE</scope>
    <source>
        <strain evidence="5">12905</strain>
    </source>
</reference>
<dbReference type="EMBL" id="VOHY01000014">
    <property type="protein sequence ID" value="TWV70872.1"/>
    <property type="molecule type" value="Genomic_DNA"/>
</dbReference>